<feature type="short sequence motif" description="HXTX 1" evidence="2">
    <location>
        <begin position="36"/>
        <end position="39"/>
    </location>
</feature>
<accession>A0A1F4UDW3</accession>
<dbReference type="PANTHER" id="PTHR35561">
    <property type="entry name" value="RNA 2',3'-CYCLIC PHOSPHODIESTERASE"/>
    <property type="match status" value="1"/>
</dbReference>
<dbReference type="Pfam" id="PF02834">
    <property type="entry name" value="LigT_PEase"/>
    <property type="match status" value="2"/>
</dbReference>
<name>A0A1F4UDW3_UNCW3</name>
<evidence type="ECO:0000256" key="2">
    <source>
        <dbReference type="HAMAP-Rule" id="MF_01940"/>
    </source>
</evidence>
<dbReference type="SUPFAM" id="SSF55144">
    <property type="entry name" value="LigT-like"/>
    <property type="match status" value="1"/>
</dbReference>
<dbReference type="InterPro" id="IPR004175">
    <property type="entry name" value="RNA_CPDase"/>
</dbReference>
<dbReference type="GO" id="GO:0016874">
    <property type="term" value="F:ligase activity"/>
    <property type="evidence" value="ECO:0007669"/>
    <property type="project" value="UniProtKB-KW"/>
</dbReference>
<keyword evidence="4" id="KW-0436">Ligase</keyword>
<dbReference type="NCBIfam" id="TIGR02258">
    <property type="entry name" value="2_5_ligase"/>
    <property type="match status" value="1"/>
</dbReference>
<dbReference type="PANTHER" id="PTHR35561:SF1">
    <property type="entry name" value="RNA 2',3'-CYCLIC PHOSPHODIESTERASE"/>
    <property type="match status" value="1"/>
</dbReference>
<comment type="catalytic activity">
    <reaction evidence="2">
        <text>a 3'-end 2',3'-cyclophospho-ribonucleotide-RNA + H2O = a 3'-end 2'-phospho-ribonucleotide-RNA + H(+)</text>
        <dbReference type="Rhea" id="RHEA:11828"/>
        <dbReference type="Rhea" id="RHEA-COMP:10464"/>
        <dbReference type="Rhea" id="RHEA-COMP:17353"/>
        <dbReference type="ChEBI" id="CHEBI:15377"/>
        <dbReference type="ChEBI" id="CHEBI:15378"/>
        <dbReference type="ChEBI" id="CHEBI:83064"/>
        <dbReference type="ChEBI" id="CHEBI:173113"/>
        <dbReference type="EC" id="3.1.4.58"/>
    </reaction>
</comment>
<comment type="function">
    <text evidence="2">Hydrolyzes RNA 2',3'-cyclic phosphodiester to an RNA 2'-phosphomonoester.</text>
</comment>
<dbReference type="GO" id="GO:0008664">
    <property type="term" value="F:RNA 2',3'-cyclic 3'-phosphodiesterase activity"/>
    <property type="evidence" value="ECO:0007669"/>
    <property type="project" value="UniProtKB-EC"/>
</dbReference>
<dbReference type="EMBL" id="MEUM01000035">
    <property type="protein sequence ID" value="OGC43138.1"/>
    <property type="molecule type" value="Genomic_DNA"/>
</dbReference>
<dbReference type="Gene3D" id="3.90.1140.10">
    <property type="entry name" value="Cyclic phosphodiesterase"/>
    <property type="match status" value="1"/>
</dbReference>
<dbReference type="Proteomes" id="UP000177025">
    <property type="component" value="Unassembled WGS sequence"/>
</dbReference>
<organism evidence="4 5">
    <name type="scientific">candidate division WOR-3 bacterium RBG_13_43_14</name>
    <dbReference type="NCBI Taxonomy" id="1802590"/>
    <lineage>
        <taxon>Bacteria</taxon>
        <taxon>Bacteria division WOR-3</taxon>
    </lineage>
</organism>
<dbReference type="InterPro" id="IPR014051">
    <property type="entry name" value="Phosphoesterase_HXTX"/>
</dbReference>
<dbReference type="HAMAP" id="MF_01940">
    <property type="entry name" value="RNA_CPDase"/>
    <property type="match status" value="1"/>
</dbReference>
<feature type="short sequence motif" description="HXTX 2" evidence="2">
    <location>
        <begin position="122"/>
        <end position="125"/>
    </location>
</feature>
<reference evidence="4 5" key="1">
    <citation type="journal article" date="2016" name="Nat. Commun.">
        <title>Thousands of microbial genomes shed light on interconnected biogeochemical processes in an aquifer system.</title>
        <authorList>
            <person name="Anantharaman K."/>
            <person name="Brown C.T."/>
            <person name="Hug L.A."/>
            <person name="Sharon I."/>
            <person name="Castelle C.J."/>
            <person name="Probst A.J."/>
            <person name="Thomas B.C."/>
            <person name="Singh A."/>
            <person name="Wilkins M.J."/>
            <person name="Karaoz U."/>
            <person name="Brodie E.L."/>
            <person name="Williams K.H."/>
            <person name="Hubbard S.S."/>
            <person name="Banfield J.F."/>
        </authorList>
    </citation>
    <scope>NUCLEOTIDE SEQUENCE [LARGE SCALE GENOMIC DNA]</scope>
</reference>
<keyword evidence="1 2" id="KW-0378">Hydrolase</keyword>
<evidence type="ECO:0000313" key="5">
    <source>
        <dbReference type="Proteomes" id="UP000177025"/>
    </source>
</evidence>
<evidence type="ECO:0000256" key="1">
    <source>
        <dbReference type="ARBA" id="ARBA00022801"/>
    </source>
</evidence>
<feature type="active site" description="Proton donor" evidence="2">
    <location>
        <position position="36"/>
    </location>
</feature>
<comment type="caution">
    <text evidence="4">The sequence shown here is derived from an EMBL/GenBank/DDBJ whole genome shotgun (WGS) entry which is preliminary data.</text>
</comment>
<feature type="domain" description="Phosphoesterase HXTX" evidence="3">
    <location>
        <begin position="92"/>
        <end position="166"/>
    </location>
</feature>
<dbReference type="GO" id="GO:0004113">
    <property type="term" value="F:2',3'-cyclic-nucleotide 3'-phosphodiesterase activity"/>
    <property type="evidence" value="ECO:0007669"/>
    <property type="project" value="InterPro"/>
</dbReference>
<comment type="similarity">
    <text evidence="2">Belongs to the 2H phosphoesterase superfamily. ThpR family.</text>
</comment>
<evidence type="ECO:0000259" key="3">
    <source>
        <dbReference type="Pfam" id="PF02834"/>
    </source>
</evidence>
<sequence length="177" mass="19816">MAVEITESARKSLAKIVDGFRKKNLPVKWVKPQNMHITTKFLGDIDESMLAKVQNIARGICHDIARFDLRLSGLGCFPRPSNPRIVWVGIDQGGPELSALVSVLEGSLNSLGFKQEERFHPHLTIGRTRQACRIDEILKTEIQSDVFCINNVVLFESILTPTGPMYKVIEKFDLAAI</sequence>
<dbReference type="EC" id="3.1.4.58" evidence="2"/>
<proteinExistence type="inferred from homology"/>
<dbReference type="AlphaFoldDB" id="A0A1F4UDW3"/>
<dbReference type="InterPro" id="IPR009097">
    <property type="entry name" value="Cyclic_Pdiesterase"/>
</dbReference>
<feature type="active site" description="Proton acceptor" evidence="2">
    <location>
        <position position="122"/>
    </location>
</feature>
<protein>
    <recommendedName>
        <fullName evidence="2">RNA 2',3'-cyclic phosphodiesterase</fullName>
        <shortName evidence="2">RNA 2',3'-CPDase</shortName>
        <ecNumber evidence="2">3.1.4.58</ecNumber>
    </recommendedName>
</protein>
<gene>
    <name evidence="4" type="ORF">A2Y85_01270</name>
</gene>
<evidence type="ECO:0000313" key="4">
    <source>
        <dbReference type="EMBL" id="OGC43138.1"/>
    </source>
</evidence>
<feature type="domain" description="Phosphoesterase HXTX" evidence="3">
    <location>
        <begin position="3"/>
        <end position="87"/>
    </location>
</feature>